<sequence length="679" mass="76142">MCRIEGDCTYLCDQARSGRTCRDLRRVPVVYTHQKGSASRDDTPSPVNPPTPTSSGTYFTQRRRPSNSGSRPSTRDGQRLNPEIIIEIGSKKGKGSKYPSVSISTKGHKRQSFGSTGSNDAAIDSGESEASYAVRTGFPDAPLPPPAAFDQPNTFLPTPLASHGYYHRQTPSASSSQTPSLTVLSEPDFDRSTGRRNTRPSATVIHNSSPTPASPTRPQHGFSSGPYKTKSIAPRDPLQVAQTSTSINPLDYDQYADYSGSSRASSGIAETTRPTKNSGQRRKKASEDLRYQEDVDQKKKEDLENDKHVRFELGRYEAREKERAERAQAEKEKERAALREEARERERAERAQAEKERERAALREEARERERAARAQAEKERERAALKEEERKRKKLERLEQEKKELEDKRAKERKKERSKPPTTDYPTRPTNTRRMSSLMTPQEQAEQKRLVEADSLIMQTEKQAAEAREREERRAAARQQQDSSTYYDPRAGDRSLSNANAPSKPRRDSVASAMRPSGLTRTSSKRRPSISQPNPPTVSAQPPTDFSTRPSNSRAHAPPPLSFPKTFNQDYGRPPSARRPSLTPDNPFSPGSVNSPAADPWDLRNMEPALPSARSSDSRQHHGMQPRGDPIIHGPTRPVRRASDYVSAFDDDDDGMEDYPPRFASRTGLSRSDSRRKH</sequence>
<feature type="compositionally biased region" description="Polar residues" evidence="1">
    <location>
        <begin position="421"/>
        <end position="445"/>
    </location>
</feature>
<dbReference type="eggNOG" id="ENOG502T6AR">
    <property type="taxonomic scope" value="Eukaryota"/>
</dbReference>
<feature type="compositionally biased region" description="Low complexity" evidence="1">
    <location>
        <begin position="169"/>
        <end position="180"/>
    </location>
</feature>
<proteinExistence type="predicted"/>
<feature type="region of interest" description="Disordered" evidence="1">
    <location>
        <begin position="32"/>
        <end position="123"/>
    </location>
</feature>
<accession>M2UBM6</accession>
<dbReference type="AlphaFoldDB" id="M2UBM6"/>
<dbReference type="OrthoDB" id="3937441at2759"/>
<dbReference type="HOGENOM" id="CLU_415602_0_0_1"/>
<feature type="compositionally biased region" description="Basic and acidic residues" evidence="1">
    <location>
        <begin position="285"/>
        <end position="420"/>
    </location>
</feature>
<feature type="compositionally biased region" description="Basic and acidic residues" evidence="1">
    <location>
        <begin position="464"/>
        <end position="476"/>
    </location>
</feature>
<evidence type="ECO:0000256" key="1">
    <source>
        <dbReference type="SAM" id="MobiDB-lite"/>
    </source>
</evidence>
<organism evidence="2 3">
    <name type="scientific">Cochliobolus heterostrophus (strain C5 / ATCC 48332 / race O)</name>
    <name type="common">Southern corn leaf blight fungus</name>
    <name type="synonym">Bipolaris maydis</name>
    <dbReference type="NCBI Taxonomy" id="701091"/>
    <lineage>
        <taxon>Eukaryota</taxon>
        <taxon>Fungi</taxon>
        <taxon>Dikarya</taxon>
        <taxon>Ascomycota</taxon>
        <taxon>Pezizomycotina</taxon>
        <taxon>Dothideomycetes</taxon>
        <taxon>Pleosporomycetidae</taxon>
        <taxon>Pleosporales</taxon>
        <taxon>Pleosporineae</taxon>
        <taxon>Pleosporaceae</taxon>
        <taxon>Bipolaris</taxon>
    </lineage>
</organism>
<feature type="compositionally biased region" description="Polar residues" evidence="1">
    <location>
        <begin position="199"/>
        <end position="217"/>
    </location>
</feature>
<protein>
    <submittedName>
        <fullName evidence="2">Uncharacterized protein</fullName>
    </submittedName>
</protein>
<reference evidence="3" key="2">
    <citation type="journal article" date="2013" name="PLoS Genet.">
        <title>Comparative genome structure, secondary metabolite, and effector coding capacity across Cochliobolus pathogens.</title>
        <authorList>
            <person name="Condon B.J."/>
            <person name="Leng Y."/>
            <person name="Wu D."/>
            <person name="Bushley K.E."/>
            <person name="Ohm R.A."/>
            <person name="Otillar R."/>
            <person name="Martin J."/>
            <person name="Schackwitz W."/>
            <person name="Grimwood J."/>
            <person name="MohdZainudin N."/>
            <person name="Xue C."/>
            <person name="Wang R."/>
            <person name="Manning V.A."/>
            <person name="Dhillon B."/>
            <person name="Tu Z.J."/>
            <person name="Steffenson B.J."/>
            <person name="Salamov A."/>
            <person name="Sun H."/>
            <person name="Lowry S."/>
            <person name="LaButti K."/>
            <person name="Han J."/>
            <person name="Copeland A."/>
            <person name="Lindquist E."/>
            <person name="Barry K."/>
            <person name="Schmutz J."/>
            <person name="Baker S.E."/>
            <person name="Ciuffetti L.M."/>
            <person name="Grigoriev I.V."/>
            <person name="Zhong S."/>
            <person name="Turgeon B.G."/>
        </authorList>
    </citation>
    <scope>NUCLEOTIDE SEQUENCE [LARGE SCALE GENOMIC DNA]</scope>
    <source>
        <strain evidence="3">C5 / ATCC 48332 / race O</strain>
    </source>
</reference>
<feature type="compositionally biased region" description="Polar residues" evidence="1">
    <location>
        <begin position="530"/>
        <end position="555"/>
    </location>
</feature>
<dbReference type="OMA" id="QDPWDLR"/>
<dbReference type="STRING" id="701091.M2UBM6"/>
<feature type="compositionally biased region" description="Polar residues" evidence="1">
    <location>
        <begin position="584"/>
        <end position="596"/>
    </location>
</feature>
<feature type="region of interest" description="Disordered" evidence="1">
    <location>
        <begin position="135"/>
        <end position="679"/>
    </location>
</feature>
<evidence type="ECO:0000313" key="3">
    <source>
        <dbReference type="Proteomes" id="UP000016936"/>
    </source>
</evidence>
<feature type="compositionally biased region" description="Polar residues" evidence="1">
    <location>
        <begin position="259"/>
        <end position="278"/>
    </location>
</feature>
<name>M2UBM6_COCH5</name>
<dbReference type="Proteomes" id="UP000016936">
    <property type="component" value="Unassembled WGS sequence"/>
</dbReference>
<evidence type="ECO:0000313" key="2">
    <source>
        <dbReference type="EMBL" id="EMD85322.1"/>
    </source>
</evidence>
<keyword evidence="3" id="KW-1185">Reference proteome</keyword>
<gene>
    <name evidence="2" type="ORF">COCHEDRAFT_1198938</name>
</gene>
<dbReference type="EMBL" id="KB445590">
    <property type="protein sequence ID" value="EMD85322.1"/>
    <property type="molecule type" value="Genomic_DNA"/>
</dbReference>
<reference evidence="2 3" key="1">
    <citation type="journal article" date="2012" name="PLoS Pathog.">
        <title>Diverse lifestyles and strategies of plant pathogenesis encoded in the genomes of eighteen Dothideomycetes fungi.</title>
        <authorList>
            <person name="Ohm R.A."/>
            <person name="Feau N."/>
            <person name="Henrissat B."/>
            <person name="Schoch C.L."/>
            <person name="Horwitz B.A."/>
            <person name="Barry K.W."/>
            <person name="Condon B.J."/>
            <person name="Copeland A.C."/>
            <person name="Dhillon B."/>
            <person name="Glaser F."/>
            <person name="Hesse C.N."/>
            <person name="Kosti I."/>
            <person name="LaButti K."/>
            <person name="Lindquist E.A."/>
            <person name="Lucas S."/>
            <person name="Salamov A.A."/>
            <person name="Bradshaw R.E."/>
            <person name="Ciuffetti L."/>
            <person name="Hamelin R.C."/>
            <person name="Kema G.H.J."/>
            <person name="Lawrence C."/>
            <person name="Scott J.A."/>
            <person name="Spatafora J.W."/>
            <person name="Turgeon B.G."/>
            <person name="de Wit P.J.G.M."/>
            <person name="Zhong S."/>
            <person name="Goodwin S.B."/>
            <person name="Grigoriev I.V."/>
        </authorList>
    </citation>
    <scope>NUCLEOTIDE SEQUENCE [LARGE SCALE GENOMIC DNA]</scope>
    <source>
        <strain evidence="3">C5 / ATCC 48332 / race O</strain>
    </source>
</reference>